<organism evidence="1">
    <name type="scientific">mine drainage metagenome</name>
    <dbReference type="NCBI Taxonomy" id="410659"/>
    <lineage>
        <taxon>unclassified sequences</taxon>
        <taxon>metagenomes</taxon>
        <taxon>ecological metagenomes</taxon>
    </lineage>
</organism>
<dbReference type="Pfam" id="PF05930">
    <property type="entry name" value="Phage_AlpA"/>
    <property type="match status" value="1"/>
</dbReference>
<dbReference type="EMBL" id="MLJW01000165">
    <property type="protein sequence ID" value="OIQ95536.1"/>
    <property type="molecule type" value="Genomic_DNA"/>
</dbReference>
<comment type="caution">
    <text evidence="1">The sequence shown here is derived from an EMBL/GenBank/DDBJ whole genome shotgun (WGS) entry which is preliminary data.</text>
</comment>
<proteinExistence type="predicted"/>
<dbReference type="AlphaFoldDB" id="A0A1J5RHE6"/>
<reference evidence="1" key="1">
    <citation type="submission" date="2016-10" db="EMBL/GenBank/DDBJ databases">
        <title>Sequence of Gallionella enrichment culture.</title>
        <authorList>
            <person name="Poehlein A."/>
            <person name="Muehling M."/>
            <person name="Daniel R."/>
        </authorList>
    </citation>
    <scope>NUCLEOTIDE SEQUENCE</scope>
</reference>
<name>A0A1J5RHE6_9ZZZZ</name>
<gene>
    <name evidence="1" type="ORF">GALL_225050</name>
</gene>
<dbReference type="InterPro" id="IPR010260">
    <property type="entry name" value="AlpA"/>
</dbReference>
<accession>A0A1J5RHE6</accession>
<evidence type="ECO:0000313" key="1">
    <source>
        <dbReference type="EMBL" id="OIQ95536.1"/>
    </source>
</evidence>
<protein>
    <submittedName>
        <fullName evidence="1">Prophage CP4-57 regulatory protein (AlpA)</fullName>
    </submittedName>
</protein>
<dbReference type="Gene3D" id="1.10.238.160">
    <property type="match status" value="1"/>
</dbReference>
<sequence length="91" mass="10163">MPNSHSSAAAMVAASTHPPASSFIHVSTLTLPETGFLRQIQVLAFVPISKSTLWRRIQARTFPEPIKLSERVTVWRAEDIRRWIAQQGQPG</sequence>